<protein>
    <submittedName>
        <fullName evidence="4">Transposase</fullName>
    </submittedName>
</protein>
<dbReference type="AlphaFoldDB" id="A0A2T0RNK0"/>
<dbReference type="GO" id="GO:0004803">
    <property type="term" value="F:transposase activity"/>
    <property type="evidence" value="ECO:0007669"/>
    <property type="project" value="InterPro"/>
</dbReference>
<name>A0A2T0RNK0_9BACT</name>
<dbReference type="InterPro" id="IPR002525">
    <property type="entry name" value="Transp_IS110-like_N"/>
</dbReference>
<dbReference type="NCBIfam" id="NF033542">
    <property type="entry name" value="transpos_IS110"/>
    <property type="match status" value="1"/>
</dbReference>
<dbReference type="PANTHER" id="PTHR33055">
    <property type="entry name" value="TRANSPOSASE FOR INSERTION SEQUENCE ELEMENT IS1111A"/>
    <property type="match status" value="1"/>
</dbReference>
<dbReference type="Pfam" id="PF02371">
    <property type="entry name" value="Transposase_20"/>
    <property type="match status" value="1"/>
</dbReference>
<feature type="domain" description="Transposase IS116/IS110/IS902 C-terminal" evidence="3">
    <location>
        <begin position="214"/>
        <end position="299"/>
    </location>
</feature>
<evidence type="ECO:0000313" key="4">
    <source>
        <dbReference type="EMBL" id="PRY22721.1"/>
    </source>
</evidence>
<dbReference type="GO" id="GO:0003677">
    <property type="term" value="F:DNA binding"/>
    <property type="evidence" value="ECO:0007669"/>
    <property type="project" value="InterPro"/>
</dbReference>
<gene>
    <name evidence="4" type="ORF">CLV58_1441</name>
</gene>
<proteinExistence type="predicted"/>
<keyword evidence="5" id="KW-1185">Reference proteome</keyword>
<evidence type="ECO:0000259" key="2">
    <source>
        <dbReference type="Pfam" id="PF01548"/>
    </source>
</evidence>
<dbReference type="OrthoDB" id="964423at2"/>
<dbReference type="RefSeq" id="WP_106140889.1">
    <property type="nucleotide sequence ID" value="NZ_PVTE01000044.1"/>
</dbReference>
<organism evidence="4 5">
    <name type="scientific">Spirosoma oryzae</name>
    <dbReference type="NCBI Taxonomy" id="1469603"/>
    <lineage>
        <taxon>Bacteria</taxon>
        <taxon>Pseudomonadati</taxon>
        <taxon>Bacteroidota</taxon>
        <taxon>Cytophagia</taxon>
        <taxon>Cytophagales</taxon>
        <taxon>Cytophagaceae</taxon>
        <taxon>Spirosoma</taxon>
    </lineage>
</organism>
<evidence type="ECO:0000313" key="5">
    <source>
        <dbReference type="Proteomes" id="UP000238375"/>
    </source>
</evidence>
<sequence>MKSATTPLRYCVGFDISKDSIQVCLSVIDTAGKVTIRGTTKLSNKLSAFAGLQTWISKHYKQTDLPIRCVMESTGVYHEQLAWYLFNADGAISVILPNKAKHYLKSLGHKSKNDKIDAQGLARMGLEQQLPLWQPLSKNIYSLRLLTRQHQRLQELKNQSDNQKHSVMHSQVSDVFIIKQLDKLIALYDKQMVDIGKAIEKLLRDDQALKASVDRLCAVKGLGLLSVATLVAETNGFTGFDNVRQVVSFAGYDVVENQSGQRVGKTRISKKGNSRIRRILYMPALNAVRFGEPSCAALYERVYERSHIKMKAYVAVQKKLLTLCFSLWKSGTVYQPNHSPMTSKNELPVKKVGPTSGPTQDQFALTELSFG</sequence>
<accession>A0A2T0RNK0</accession>
<evidence type="ECO:0000259" key="3">
    <source>
        <dbReference type="Pfam" id="PF02371"/>
    </source>
</evidence>
<dbReference type="InterPro" id="IPR003346">
    <property type="entry name" value="Transposase_20"/>
</dbReference>
<feature type="region of interest" description="Disordered" evidence="1">
    <location>
        <begin position="338"/>
        <end position="361"/>
    </location>
</feature>
<dbReference type="GO" id="GO:0006313">
    <property type="term" value="P:DNA transposition"/>
    <property type="evidence" value="ECO:0007669"/>
    <property type="project" value="InterPro"/>
</dbReference>
<dbReference type="PANTHER" id="PTHR33055:SF3">
    <property type="entry name" value="PUTATIVE TRANSPOSASE FOR IS117-RELATED"/>
    <property type="match status" value="1"/>
</dbReference>
<evidence type="ECO:0000256" key="1">
    <source>
        <dbReference type="SAM" id="MobiDB-lite"/>
    </source>
</evidence>
<comment type="caution">
    <text evidence="4">The sequence shown here is derived from an EMBL/GenBank/DDBJ whole genome shotgun (WGS) entry which is preliminary data.</text>
</comment>
<dbReference type="EMBL" id="PVTE01000044">
    <property type="protein sequence ID" value="PRY22721.1"/>
    <property type="molecule type" value="Genomic_DNA"/>
</dbReference>
<dbReference type="Proteomes" id="UP000238375">
    <property type="component" value="Unassembled WGS sequence"/>
</dbReference>
<feature type="domain" description="Transposase IS110-like N-terminal" evidence="2">
    <location>
        <begin position="12"/>
        <end position="168"/>
    </location>
</feature>
<reference evidence="4 5" key="1">
    <citation type="submission" date="2018-03" db="EMBL/GenBank/DDBJ databases">
        <title>Genomic Encyclopedia of Archaeal and Bacterial Type Strains, Phase II (KMG-II): from individual species to whole genera.</title>
        <authorList>
            <person name="Goeker M."/>
        </authorList>
    </citation>
    <scope>NUCLEOTIDE SEQUENCE [LARGE SCALE GENOMIC DNA]</scope>
    <source>
        <strain evidence="4 5">DSM 28354</strain>
    </source>
</reference>
<dbReference type="Pfam" id="PF01548">
    <property type="entry name" value="DEDD_Tnp_IS110"/>
    <property type="match status" value="1"/>
</dbReference>
<dbReference type="InterPro" id="IPR047650">
    <property type="entry name" value="Transpos_IS110"/>
</dbReference>